<comment type="caution">
    <text evidence="1">The sequence shown here is derived from an EMBL/GenBank/DDBJ whole genome shotgun (WGS) entry which is preliminary data.</text>
</comment>
<organism evidence="1 2">
    <name type="scientific">Ambrosiozyma monospora</name>
    <name type="common">Yeast</name>
    <name type="synonym">Endomycopsis monosporus</name>
    <dbReference type="NCBI Taxonomy" id="43982"/>
    <lineage>
        <taxon>Eukaryota</taxon>
        <taxon>Fungi</taxon>
        <taxon>Dikarya</taxon>
        <taxon>Ascomycota</taxon>
        <taxon>Saccharomycotina</taxon>
        <taxon>Pichiomycetes</taxon>
        <taxon>Pichiales</taxon>
        <taxon>Pichiaceae</taxon>
        <taxon>Ambrosiozyma</taxon>
    </lineage>
</organism>
<dbReference type="EMBL" id="BSXS01006994">
    <property type="protein sequence ID" value="GME86774.1"/>
    <property type="molecule type" value="Genomic_DNA"/>
</dbReference>
<proteinExistence type="predicted"/>
<evidence type="ECO:0000313" key="2">
    <source>
        <dbReference type="Proteomes" id="UP001165064"/>
    </source>
</evidence>
<gene>
    <name evidence="1" type="ORF">Amon02_000809200</name>
</gene>
<name>A0ACB5TE89_AMBMO</name>
<evidence type="ECO:0000313" key="1">
    <source>
        <dbReference type="EMBL" id="GME86774.1"/>
    </source>
</evidence>
<sequence>MLASQLLISTILSLTGSSVASPIANPKAESFAVAEAVGFAIPADADPASYECHAFCGNAILAARACSSNGADDGTFDSTCLCASDSEFMSYVPDCLDCGWCLWDDYGSYLTTPLSTCDQPTEPTGTACAA</sequence>
<protein>
    <submittedName>
        <fullName evidence="1">Unnamed protein product</fullName>
    </submittedName>
</protein>
<accession>A0ACB5TE89</accession>
<keyword evidence="2" id="KW-1185">Reference proteome</keyword>
<dbReference type="Proteomes" id="UP001165064">
    <property type="component" value="Unassembled WGS sequence"/>
</dbReference>
<reference evidence="1" key="1">
    <citation type="submission" date="2023-04" db="EMBL/GenBank/DDBJ databases">
        <title>Ambrosiozyma monospora NBRC 10751.</title>
        <authorList>
            <person name="Ichikawa N."/>
            <person name="Sato H."/>
            <person name="Tonouchi N."/>
        </authorList>
    </citation>
    <scope>NUCLEOTIDE SEQUENCE</scope>
    <source>
        <strain evidence="1">NBRC 10751</strain>
    </source>
</reference>